<evidence type="ECO:0000313" key="12">
    <source>
        <dbReference type="EMBL" id="ASF43633.1"/>
    </source>
</evidence>
<dbReference type="EMBL" id="CP022022">
    <property type="protein sequence ID" value="ASF43633.1"/>
    <property type="molecule type" value="Genomic_DNA"/>
</dbReference>
<dbReference type="GO" id="GO:0015031">
    <property type="term" value="P:protein transport"/>
    <property type="evidence" value="ECO:0007669"/>
    <property type="project" value="UniProtKB-KW"/>
</dbReference>
<dbReference type="PANTHER" id="PTHR33909">
    <property type="entry name" value="SEC TRANSLOCON ACCESSORY COMPLEX SUBUNIT YAJC"/>
    <property type="match status" value="1"/>
</dbReference>
<dbReference type="RefSeq" id="WP_009412350.1">
    <property type="nucleotide sequence ID" value="NZ_CP022022.1"/>
</dbReference>
<comment type="subcellular location">
    <subcellularLocation>
        <location evidence="1">Cell membrane</location>
        <topology evidence="1">Single-pass membrane protein</topology>
    </subcellularLocation>
</comment>
<dbReference type="AlphaFoldDB" id="A0A1Z4BQZ1"/>
<protein>
    <recommendedName>
        <fullName evidence="3">Sec translocon accessory complex subunit YajC</fullName>
    </recommendedName>
</protein>
<dbReference type="InterPro" id="IPR003849">
    <property type="entry name" value="Preprotein_translocase_YajC"/>
</dbReference>
<evidence type="ECO:0000256" key="2">
    <source>
        <dbReference type="ARBA" id="ARBA00006742"/>
    </source>
</evidence>
<evidence type="ECO:0000256" key="10">
    <source>
        <dbReference type="ARBA" id="ARBA00023136"/>
    </source>
</evidence>
<evidence type="ECO:0000256" key="5">
    <source>
        <dbReference type="ARBA" id="ARBA00022475"/>
    </source>
</evidence>
<accession>A0A1Z4BQZ1</accession>
<evidence type="ECO:0000256" key="8">
    <source>
        <dbReference type="ARBA" id="ARBA00022989"/>
    </source>
</evidence>
<keyword evidence="9" id="KW-0811">Translocation</keyword>
<keyword evidence="5" id="KW-1003">Cell membrane</keyword>
<name>A0A1Z4BQZ1_9FLAO</name>
<dbReference type="SMART" id="SM01323">
    <property type="entry name" value="YajC"/>
    <property type="match status" value="1"/>
</dbReference>
<evidence type="ECO:0000256" key="11">
    <source>
        <dbReference type="SAM" id="Phobius"/>
    </source>
</evidence>
<keyword evidence="10 11" id="KW-0472">Membrane</keyword>
<gene>
    <name evidence="12" type="primary">yajC</name>
    <name evidence="12" type="ORF">CBG49_11395</name>
</gene>
<dbReference type="Pfam" id="PF02699">
    <property type="entry name" value="YajC"/>
    <property type="match status" value="1"/>
</dbReference>
<evidence type="ECO:0000256" key="4">
    <source>
        <dbReference type="ARBA" id="ARBA00022448"/>
    </source>
</evidence>
<keyword evidence="13" id="KW-1185">Reference proteome</keyword>
<dbReference type="NCBIfam" id="TIGR00739">
    <property type="entry name" value="yajC"/>
    <property type="match status" value="1"/>
</dbReference>
<evidence type="ECO:0000256" key="7">
    <source>
        <dbReference type="ARBA" id="ARBA00022927"/>
    </source>
</evidence>
<dbReference type="KEGG" id="capn:CBG49_11395"/>
<keyword evidence="8 11" id="KW-1133">Transmembrane helix</keyword>
<keyword evidence="7" id="KW-0653">Protein transport</keyword>
<dbReference type="GO" id="GO:0005886">
    <property type="term" value="C:plasma membrane"/>
    <property type="evidence" value="ECO:0007669"/>
    <property type="project" value="UniProtKB-SubCell"/>
</dbReference>
<reference evidence="13" key="1">
    <citation type="submission" date="2017-06" db="EMBL/GenBank/DDBJ databases">
        <title>Complete genome sequence of Capnocytophaga sp. KCOM 1579 (=ChDC OS43) isolated from a human refractory periapical abscess lesion.</title>
        <authorList>
            <person name="Kook J.-K."/>
            <person name="Park S.-N."/>
            <person name="Lim Y.K."/>
            <person name="Roh H."/>
        </authorList>
    </citation>
    <scope>NUCLEOTIDE SEQUENCE [LARGE SCALE GENOMIC DNA]</scope>
    <source>
        <strain evidence="13">ChDC OS43</strain>
    </source>
</reference>
<proteinExistence type="inferred from homology"/>
<feature type="transmembrane region" description="Helical" evidence="11">
    <location>
        <begin position="6"/>
        <end position="24"/>
    </location>
</feature>
<evidence type="ECO:0000313" key="13">
    <source>
        <dbReference type="Proteomes" id="UP000197007"/>
    </source>
</evidence>
<dbReference type="PANTHER" id="PTHR33909:SF1">
    <property type="entry name" value="SEC TRANSLOCON ACCESSORY COMPLEX SUBUNIT YAJC"/>
    <property type="match status" value="1"/>
</dbReference>
<evidence type="ECO:0000256" key="3">
    <source>
        <dbReference type="ARBA" id="ARBA00014962"/>
    </source>
</evidence>
<dbReference type="Proteomes" id="UP000197007">
    <property type="component" value="Chromosome"/>
</dbReference>
<dbReference type="PRINTS" id="PR01853">
    <property type="entry name" value="YAJCTRNLCASE"/>
</dbReference>
<keyword evidence="4" id="KW-0813">Transport</keyword>
<evidence type="ECO:0000256" key="9">
    <source>
        <dbReference type="ARBA" id="ARBA00023010"/>
    </source>
</evidence>
<organism evidence="12 13">
    <name type="scientific">Capnocytophaga endodontalis</name>
    <dbReference type="NCBI Taxonomy" id="2708117"/>
    <lineage>
        <taxon>Bacteria</taxon>
        <taxon>Pseudomonadati</taxon>
        <taxon>Bacteroidota</taxon>
        <taxon>Flavobacteriia</taxon>
        <taxon>Flavobacteriales</taxon>
        <taxon>Flavobacteriaceae</taxon>
        <taxon>Capnocytophaga</taxon>
    </lineage>
</organism>
<evidence type="ECO:0000256" key="6">
    <source>
        <dbReference type="ARBA" id="ARBA00022692"/>
    </source>
</evidence>
<keyword evidence="6 11" id="KW-0812">Transmembrane</keyword>
<comment type="similarity">
    <text evidence="2">Belongs to the YajC family.</text>
</comment>
<sequence length="101" mass="11691">MQNLMSNNFLIIALMIVVMYFLMIRPQAKRQKQEKNFIQSMKKGDKVITKGGMHGRIVELTDDTCVIETLAGKIKFERSAISMELSIRLRDDKKEVEKKEA</sequence>
<evidence type="ECO:0000256" key="1">
    <source>
        <dbReference type="ARBA" id="ARBA00004162"/>
    </source>
</evidence>